<dbReference type="OrthoDB" id="334393at2"/>
<evidence type="ECO:0000313" key="1">
    <source>
        <dbReference type="EMBL" id="RPJ92648.1"/>
    </source>
</evidence>
<dbReference type="InterPro" id="IPR012349">
    <property type="entry name" value="Split_barrel_FMN-bd"/>
</dbReference>
<gene>
    <name evidence="1" type="ORF">DY367_05850</name>
</gene>
<evidence type="ECO:0000313" key="2">
    <source>
        <dbReference type="Proteomes" id="UP000285324"/>
    </source>
</evidence>
<organism evidence="1 2">
    <name type="scientific">Alcaligenes xylosoxydans xylosoxydans</name>
    <name type="common">Achromobacter xylosoxidans</name>
    <dbReference type="NCBI Taxonomy" id="85698"/>
    <lineage>
        <taxon>Bacteria</taxon>
        <taxon>Pseudomonadati</taxon>
        <taxon>Pseudomonadota</taxon>
        <taxon>Betaproteobacteria</taxon>
        <taxon>Burkholderiales</taxon>
        <taxon>Alcaligenaceae</taxon>
        <taxon>Achromobacter</taxon>
    </lineage>
</organism>
<protein>
    <submittedName>
        <fullName evidence="1">Pyridoxamine 5'-phosphate oxidase family protein</fullName>
    </submittedName>
</protein>
<dbReference type="Proteomes" id="UP000285324">
    <property type="component" value="Unassembled WGS sequence"/>
</dbReference>
<dbReference type="SUPFAM" id="SSF50475">
    <property type="entry name" value="FMN-binding split barrel"/>
    <property type="match status" value="1"/>
</dbReference>
<name>A0A424WH97_ALCXX</name>
<dbReference type="EMBL" id="QVXO01000006">
    <property type="protein sequence ID" value="RPJ92648.1"/>
    <property type="molecule type" value="Genomic_DNA"/>
</dbReference>
<dbReference type="AlphaFoldDB" id="A0A424WH97"/>
<reference evidence="1 2" key="1">
    <citation type="submission" date="2018-08" db="EMBL/GenBank/DDBJ databases">
        <title>Achromobacter xylosoxidans Genome sequencing and assembly.</title>
        <authorList>
            <person name="Wang R."/>
            <person name="Rensing C."/>
            <person name="Li Y."/>
        </authorList>
    </citation>
    <scope>NUCLEOTIDE SEQUENCE [LARGE SCALE GENOMIC DNA]</scope>
    <source>
        <strain evidence="1 2">GD003A</strain>
    </source>
</reference>
<sequence>MPILPAEWILCLPMLPSLRLGSCDRDGNPHVCRALAADTLPDGRMLVLVAENAAPRVVAAIRETAQVAMLATSPRTNRTLHLKGRDARVEAALPAHAELLALRRNTLTRELAEVDGFAGAPFLDHWYGVAVHELVALRFTVAGAWNQTPGPHAGQAVELEPGP</sequence>
<accession>A0A424WH97</accession>
<dbReference type="Gene3D" id="2.30.110.10">
    <property type="entry name" value="Electron Transport, Fmn-binding Protein, Chain A"/>
    <property type="match status" value="1"/>
</dbReference>
<proteinExistence type="predicted"/>
<dbReference type="RefSeq" id="WP_118931929.1">
    <property type="nucleotide sequence ID" value="NZ_CP061008.1"/>
</dbReference>
<comment type="caution">
    <text evidence="1">The sequence shown here is derived from an EMBL/GenBank/DDBJ whole genome shotgun (WGS) entry which is preliminary data.</text>
</comment>